<keyword evidence="2" id="KW-1185">Reference proteome</keyword>
<dbReference type="Proteomes" id="UP000228934">
    <property type="component" value="Unassembled WGS sequence"/>
</dbReference>
<protein>
    <submittedName>
        <fullName evidence="1">Uncharacterized protein</fullName>
    </submittedName>
</protein>
<gene>
    <name evidence="1" type="ORF">AB205_0193870</name>
</gene>
<evidence type="ECO:0000313" key="2">
    <source>
        <dbReference type="Proteomes" id="UP000228934"/>
    </source>
</evidence>
<dbReference type="EMBL" id="KZ010805">
    <property type="protein sequence ID" value="PIO13763.1"/>
    <property type="molecule type" value="Genomic_DNA"/>
</dbReference>
<reference evidence="2" key="1">
    <citation type="journal article" date="2017" name="Nat. Commun.">
        <title>The North American bullfrog draft genome provides insight into hormonal regulation of long noncoding RNA.</title>
        <authorList>
            <person name="Hammond S.A."/>
            <person name="Warren R.L."/>
            <person name="Vandervalk B.P."/>
            <person name="Kucuk E."/>
            <person name="Khan H."/>
            <person name="Gibb E.A."/>
            <person name="Pandoh P."/>
            <person name="Kirk H."/>
            <person name="Zhao Y."/>
            <person name="Jones M."/>
            <person name="Mungall A.J."/>
            <person name="Coope R."/>
            <person name="Pleasance S."/>
            <person name="Moore R.A."/>
            <person name="Holt R.A."/>
            <person name="Round J.M."/>
            <person name="Ohora S."/>
            <person name="Walle B.V."/>
            <person name="Veldhoen N."/>
            <person name="Helbing C.C."/>
            <person name="Birol I."/>
        </authorList>
    </citation>
    <scope>NUCLEOTIDE SEQUENCE [LARGE SCALE GENOMIC DNA]</scope>
</reference>
<evidence type="ECO:0000313" key="1">
    <source>
        <dbReference type="EMBL" id="PIO13763.1"/>
    </source>
</evidence>
<name>A0A2G9QFD4_AQUCT</name>
<sequence>MNCMAGRHMSGQACGAQAGDVLAKQDTLETYVANSNGGI</sequence>
<dbReference type="AlphaFoldDB" id="A0A2G9QFD4"/>
<proteinExistence type="predicted"/>
<accession>A0A2G9QFD4</accession>
<organism evidence="1 2">
    <name type="scientific">Aquarana catesbeiana</name>
    <name type="common">American bullfrog</name>
    <name type="synonym">Rana catesbeiana</name>
    <dbReference type="NCBI Taxonomy" id="8400"/>
    <lineage>
        <taxon>Eukaryota</taxon>
        <taxon>Metazoa</taxon>
        <taxon>Chordata</taxon>
        <taxon>Craniata</taxon>
        <taxon>Vertebrata</taxon>
        <taxon>Euteleostomi</taxon>
        <taxon>Amphibia</taxon>
        <taxon>Batrachia</taxon>
        <taxon>Anura</taxon>
        <taxon>Neobatrachia</taxon>
        <taxon>Ranoidea</taxon>
        <taxon>Ranidae</taxon>
        <taxon>Aquarana</taxon>
    </lineage>
</organism>